<sequence>MSKLRDKELPNLPTKLAVWVSGTPDLLRTLCLLSLKQDSMLNSFNR</sequence>
<keyword evidence="1" id="KW-0496">Mitochondrion</keyword>
<reference evidence="1" key="1">
    <citation type="submission" date="2017-03" db="EMBL/GenBank/DDBJ databases">
        <title>The mitochondrial genome of the carnivorous plant Utricularia reniformis (Lentibulariaceae): structure, comparative analysis and evolutionary landmarks.</title>
        <authorList>
            <person name="Silva S.R."/>
            <person name="Alvarenga D.O."/>
            <person name="Michael T.P."/>
            <person name="Miranda V.F.O."/>
            <person name="Varani A.M."/>
        </authorList>
    </citation>
    <scope>NUCLEOTIDE SEQUENCE</scope>
</reference>
<organism evidence="1">
    <name type="scientific">Utricularia reniformis</name>
    <dbReference type="NCBI Taxonomy" id="192314"/>
    <lineage>
        <taxon>Eukaryota</taxon>
        <taxon>Viridiplantae</taxon>
        <taxon>Streptophyta</taxon>
        <taxon>Embryophyta</taxon>
        <taxon>Tracheophyta</taxon>
        <taxon>Spermatophyta</taxon>
        <taxon>Magnoliopsida</taxon>
        <taxon>eudicotyledons</taxon>
        <taxon>Gunneridae</taxon>
        <taxon>Pentapetalae</taxon>
        <taxon>asterids</taxon>
        <taxon>lamiids</taxon>
        <taxon>Lamiales</taxon>
        <taxon>Lentibulariaceae</taxon>
        <taxon>Utricularia</taxon>
    </lineage>
</organism>
<gene>
    <name evidence="1" type="ORF">AEK19_MT1662</name>
</gene>
<geneLocation type="mitochondrion" evidence="1"/>
<proteinExistence type="predicted"/>
<name>A0A1Y0B332_9LAMI</name>
<protein>
    <submittedName>
        <fullName evidence="1">Uncharacterized protein</fullName>
    </submittedName>
</protein>
<accession>A0A1Y0B332</accession>
<dbReference type="EMBL" id="KY774314">
    <property type="protein sequence ID" value="ART31845.1"/>
    <property type="molecule type" value="Genomic_DNA"/>
</dbReference>
<dbReference type="AlphaFoldDB" id="A0A1Y0B332"/>
<evidence type="ECO:0000313" key="1">
    <source>
        <dbReference type="EMBL" id="ART31845.1"/>
    </source>
</evidence>